<dbReference type="Proteomes" id="UP000263232">
    <property type="component" value="Chromosome"/>
</dbReference>
<dbReference type="GO" id="GO:0016787">
    <property type="term" value="F:hydrolase activity"/>
    <property type="evidence" value="ECO:0007669"/>
    <property type="project" value="UniProtKB-KW"/>
</dbReference>
<dbReference type="InterPro" id="IPR051013">
    <property type="entry name" value="MBL_superfamily_lactonases"/>
</dbReference>
<dbReference type="PANTHER" id="PTHR42978:SF6">
    <property type="entry name" value="QUORUM-QUENCHING LACTONASE YTNP-RELATED"/>
    <property type="match status" value="1"/>
</dbReference>
<dbReference type="RefSeq" id="WP_118989608.1">
    <property type="nucleotide sequence ID" value="NZ_CP023434.1"/>
</dbReference>
<accession>A0A347WHX7</accession>
<dbReference type="OrthoDB" id="9802897at2"/>
<dbReference type="GO" id="GO:0046872">
    <property type="term" value="F:metal ion binding"/>
    <property type="evidence" value="ECO:0007669"/>
    <property type="project" value="UniProtKB-KW"/>
</dbReference>
<evidence type="ECO:0000313" key="7">
    <source>
        <dbReference type="Proteomes" id="UP000263232"/>
    </source>
</evidence>
<dbReference type="PANTHER" id="PTHR42978">
    <property type="entry name" value="QUORUM-QUENCHING LACTONASE YTNP-RELATED-RELATED"/>
    <property type="match status" value="1"/>
</dbReference>
<dbReference type="Gene3D" id="3.60.15.10">
    <property type="entry name" value="Ribonuclease Z/Hydroxyacylglutathione hydrolase-like"/>
    <property type="match status" value="1"/>
</dbReference>
<reference evidence="6 7" key="1">
    <citation type="submission" date="2017-09" db="EMBL/GenBank/DDBJ databases">
        <title>Complete genome sequence of Oxytococcus suis strain ZY16052.</title>
        <authorList>
            <person name="Li F."/>
        </authorList>
    </citation>
    <scope>NUCLEOTIDE SEQUENCE [LARGE SCALE GENOMIC DNA]</scope>
    <source>
        <strain evidence="6 7">ZY16052</strain>
    </source>
</reference>
<dbReference type="KEGG" id="abae:CL176_00810"/>
<evidence type="ECO:0000259" key="5">
    <source>
        <dbReference type="SMART" id="SM00849"/>
    </source>
</evidence>
<keyword evidence="3" id="KW-0378">Hydrolase</keyword>
<evidence type="ECO:0000313" key="6">
    <source>
        <dbReference type="EMBL" id="AXY24684.1"/>
    </source>
</evidence>
<comment type="similarity">
    <text evidence="1">Belongs to the metallo-beta-lactamase superfamily.</text>
</comment>
<dbReference type="InterPro" id="IPR036866">
    <property type="entry name" value="RibonucZ/Hydroxyglut_hydro"/>
</dbReference>
<dbReference type="SMART" id="SM00849">
    <property type="entry name" value="Lactamase_B"/>
    <property type="match status" value="1"/>
</dbReference>
<protein>
    <recommendedName>
        <fullName evidence="5">Metallo-beta-lactamase domain-containing protein</fullName>
    </recommendedName>
</protein>
<dbReference type="SUPFAM" id="SSF56281">
    <property type="entry name" value="Metallo-hydrolase/oxidoreductase"/>
    <property type="match status" value="1"/>
</dbReference>
<sequence length="288" mass="32806">MDYLAFHDIDVYFLDGTKYYADGGATFGPVPRAVWGREMPFNDAGQIAQVADPILIHEAGHYYLIDTSHGTSKMGAKARRNAGLETDNHVFASLAELNLTPKDIDGVIMTHMHNDHAGGLTYLQDGRLHSSFPKAKIYINEVEWQEVRYPNARTQGTYLKANWEPIQAQVETFGTSMQLTPSIHIYHTGGHSNGHSIIRIEQEGEALIHLADLMLTHPQRRALWISGYDDYPMDSVRAKEYWLPQAFEAGDRFIFYHNPYYTMLQFSEDGKEIIDQQERSKEPLISRT</sequence>
<evidence type="ECO:0000256" key="1">
    <source>
        <dbReference type="ARBA" id="ARBA00007749"/>
    </source>
</evidence>
<dbReference type="AlphaFoldDB" id="A0A347WHX7"/>
<dbReference type="Pfam" id="PF00753">
    <property type="entry name" value="Lactamase_B"/>
    <property type="match status" value="1"/>
</dbReference>
<proteinExistence type="inferred from homology"/>
<organism evidence="6 7">
    <name type="scientific">Suicoccus acidiformans</name>
    <dbReference type="NCBI Taxonomy" id="2036206"/>
    <lineage>
        <taxon>Bacteria</taxon>
        <taxon>Bacillati</taxon>
        <taxon>Bacillota</taxon>
        <taxon>Bacilli</taxon>
        <taxon>Lactobacillales</taxon>
        <taxon>Aerococcaceae</taxon>
        <taxon>Suicoccus</taxon>
    </lineage>
</organism>
<evidence type="ECO:0000256" key="3">
    <source>
        <dbReference type="ARBA" id="ARBA00022801"/>
    </source>
</evidence>
<dbReference type="InterPro" id="IPR001279">
    <property type="entry name" value="Metallo-B-lactamas"/>
</dbReference>
<name>A0A347WHX7_9LACT</name>
<dbReference type="EMBL" id="CP023434">
    <property type="protein sequence ID" value="AXY24684.1"/>
    <property type="molecule type" value="Genomic_DNA"/>
</dbReference>
<gene>
    <name evidence="6" type="ORF">CL176_00810</name>
</gene>
<keyword evidence="4" id="KW-0862">Zinc</keyword>
<evidence type="ECO:0000256" key="4">
    <source>
        <dbReference type="ARBA" id="ARBA00022833"/>
    </source>
</evidence>
<keyword evidence="7" id="KW-1185">Reference proteome</keyword>
<keyword evidence="2" id="KW-0479">Metal-binding</keyword>
<feature type="domain" description="Metallo-beta-lactamase" evidence="5">
    <location>
        <begin position="50"/>
        <end position="257"/>
    </location>
</feature>
<evidence type="ECO:0000256" key="2">
    <source>
        <dbReference type="ARBA" id="ARBA00022723"/>
    </source>
</evidence>